<reference evidence="3" key="1">
    <citation type="submission" date="2025-08" db="UniProtKB">
        <authorList>
            <consortium name="RefSeq"/>
        </authorList>
    </citation>
    <scope>IDENTIFICATION</scope>
    <source>
        <tissue evidence="3">Whole insect</tissue>
    </source>
</reference>
<name>A0A6P7GIY6_DIAVI</name>
<dbReference type="GO" id="GO:0003676">
    <property type="term" value="F:nucleic acid binding"/>
    <property type="evidence" value="ECO:0007669"/>
    <property type="project" value="InterPro"/>
</dbReference>
<sequence length="176" mass="19618">MVGSERQAVIHVRGMTANTEENQIKEAICREVGAWEPCFAVKQIRPMRGDTRAATLVLSSSAARKLLDLGHIKVGLARCEVEKRYVVKRCQRCWSFTHELSKCTGPYRTGHCLKCGKHGHIMEGCEGEEYCVLCSEPHRHGSGKCSAFRDALQRARATERGMVPGAHICKLQTHKA</sequence>
<proteinExistence type="predicted"/>
<dbReference type="RefSeq" id="XP_028149881.1">
    <property type="nucleotide sequence ID" value="XM_028294080.1"/>
</dbReference>
<dbReference type="InParanoid" id="A0A6P7GIY6"/>
<dbReference type="InterPro" id="IPR001878">
    <property type="entry name" value="Znf_CCHC"/>
</dbReference>
<dbReference type="GO" id="GO:0008270">
    <property type="term" value="F:zinc ion binding"/>
    <property type="evidence" value="ECO:0007669"/>
    <property type="project" value="UniProtKB-KW"/>
</dbReference>
<evidence type="ECO:0000313" key="3">
    <source>
        <dbReference type="RefSeq" id="XP_028149881.1"/>
    </source>
</evidence>
<dbReference type="SUPFAM" id="SSF57756">
    <property type="entry name" value="Retrovirus zinc finger-like domains"/>
    <property type="match status" value="1"/>
</dbReference>
<accession>A0A6P7GIY6</accession>
<keyword evidence="1" id="KW-0863">Zinc-finger</keyword>
<dbReference type="PROSITE" id="PS50158">
    <property type="entry name" value="ZF_CCHC"/>
    <property type="match status" value="1"/>
</dbReference>
<feature type="domain" description="CCHC-type" evidence="2">
    <location>
        <begin position="112"/>
        <end position="125"/>
    </location>
</feature>
<dbReference type="InterPro" id="IPR036875">
    <property type="entry name" value="Znf_CCHC_sf"/>
</dbReference>
<evidence type="ECO:0000256" key="1">
    <source>
        <dbReference type="PROSITE-ProRule" id="PRU00047"/>
    </source>
</evidence>
<gene>
    <name evidence="3" type="primary">LOC114343274</name>
</gene>
<evidence type="ECO:0000259" key="2">
    <source>
        <dbReference type="PROSITE" id="PS50158"/>
    </source>
</evidence>
<dbReference type="AlphaFoldDB" id="A0A6P7GIY6"/>
<keyword evidence="1" id="KW-0479">Metal-binding</keyword>
<keyword evidence="1" id="KW-0862">Zinc</keyword>
<protein>
    <submittedName>
        <fullName evidence="3">Uncharacterized protein LOC114343274</fullName>
    </submittedName>
</protein>
<organism evidence="3">
    <name type="scientific">Diabrotica virgifera virgifera</name>
    <name type="common">western corn rootworm</name>
    <dbReference type="NCBI Taxonomy" id="50390"/>
    <lineage>
        <taxon>Eukaryota</taxon>
        <taxon>Metazoa</taxon>
        <taxon>Ecdysozoa</taxon>
        <taxon>Arthropoda</taxon>
        <taxon>Hexapoda</taxon>
        <taxon>Insecta</taxon>
        <taxon>Pterygota</taxon>
        <taxon>Neoptera</taxon>
        <taxon>Endopterygota</taxon>
        <taxon>Coleoptera</taxon>
        <taxon>Polyphaga</taxon>
        <taxon>Cucujiformia</taxon>
        <taxon>Chrysomeloidea</taxon>
        <taxon>Chrysomelidae</taxon>
        <taxon>Galerucinae</taxon>
        <taxon>Diabroticina</taxon>
        <taxon>Diabroticites</taxon>
        <taxon>Diabrotica</taxon>
    </lineage>
</organism>